<evidence type="ECO:0000313" key="13">
    <source>
        <dbReference type="EMBL" id="AAP78766.1"/>
    </source>
</evidence>
<dbReference type="Bgee" id="ENSRNOG00000058372">
    <property type="expression patterns" value="Expressed in heart and 18 other cell types or tissues"/>
</dbReference>
<dbReference type="GO" id="GO:0003964">
    <property type="term" value="F:RNA-directed DNA polymerase activity"/>
    <property type="evidence" value="ECO:0007669"/>
    <property type="project" value="UniProtKB-KW"/>
</dbReference>
<name>Q7TQ73_RAT</name>
<evidence type="ECO:0000256" key="1">
    <source>
        <dbReference type="ARBA" id="ARBA00022679"/>
    </source>
</evidence>
<evidence type="ECO:0000256" key="9">
    <source>
        <dbReference type="ARBA" id="ARBA00023125"/>
    </source>
</evidence>
<dbReference type="InterPro" id="IPR012337">
    <property type="entry name" value="RNaseH-like_sf"/>
</dbReference>
<feature type="region of interest" description="Disordered" evidence="11">
    <location>
        <begin position="360"/>
        <end position="380"/>
    </location>
</feature>
<dbReference type="SUPFAM" id="SSF50122">
    <property type="entry name" value="DNA-binding domain of retroviral integrase"/>
    <property type="match status" value="1"/>
</dbReference>
<dbReference type="SUPFAM" id="SSF53098">
    <property type="entry name" value="Ribonuclease H-like"/>
    <property type="match status" value="1"/>
</dbReference>
<keyword evidence="8" id="KW-0695">RNA-directed DNA polymerase</keyword>
<dbReference type="EMBL" id="AY310158">
    <property type="protein sequence ID" value="AAP78766.1"/>
    <property type="molecule type" value="mRNA"/>
</dbReference>
<keyword evidence="1" id="KW-0808">Transferase</keyword>
<feature type="compositionally biased region" description="Low complexity" evidence="11">
    <location>
        <begin position="368"/>
        <end position="380"/>
    </location>
</feature>
<dbReference type="Pfam" id="PF00552">
    <property type="entry name" value="IN_DBD_C"/>
    <property type="match status" value="1"/>
</dbReference>
<dbReference type="GO" id="GO:0046872">
    <property type="term" value="F:metal ion binding"/>
    <property type="evidence" value="ECO:0007669"/>
    <property type="project" value="UniProtKB-KW"/>
</dbReference>
<keyword evidence="3" id="KW-0540">Nuclease</keyword>
<evidence type="ECO:0000256" key="6">
    <source>
        <dbReference type="ARBA" id="ARBA00022801"/>
    </source>
</evidence>
<keyword evidence="2" id="KW-0548">Nucleotidyltransferase</keyword>
<dbReference type="GO" id="GO:0016787">
    <property type="term" value="F:hydrolase activity"/>
    <property type="evidence" value="ECO:0007669"/>
    <property type="project" value="UniProtKB-KW"/>
</dbReference>
<keyword evidence="9" id="KW-0238">DNA-binding</keyword>
<protein>
    <submittedName>
        <fullName evidence="13">Ac1576</fullName>
    </submittedName>
</protein>
<evidence type="ECO:0000256" key="3">
    <source>
        <dbReference type="ARBA" id="ARBA00022722"/>
    </source>
</evidence>
<evidence type="ECO:0000256" key="10">
    <source>
        <dbReference type="PROSITE-ProRule" id="PRU00506"/>
    </source>
</evidence>
<keyword evidence="7" id="KW-0229">DNA integration</keyword>
<dbReference type="GO" id="GO:0004519">
    <property type="term" value="F:endonuclease activity"/>
    <property type="evidence" value="ECO:0007669"/>
    <property type="project" value="UniProtKB-KW"/>
</dbReference>
<evidence type="ECO:0000256" key="5">
    <source>
        <dbReference type="ARBA" id="ARBA00022759"/>
    </source>
</evidence>
<evidence type="ECO:0000256" key="4">
    <source>
        <dbReference type="ARBA" id="ARBA00022723"/>
    </source>
</evidence>
<evidence type="ECO:0000256" key="2">
    <source>
        <dbReference type="ARBA" id="ARBA00022695"/>
    </source>
</evidence>
<keyword evidence="5" id="KW-0255">Endonuclease</keyword>
<dbReference type="Gene3D" id="3.30.420.10">
    <property type="entry name" value="Ribonuclease H-like superfamily/Ribonuclease H"/>
    <property type="match status" value="1"/>
</dbReference>
<reference evidence="13" key="1">
    <citation type="submission" date="2003-05" db="EMBL/GenBank/DDBJ databases">
        <title>Liver regeneration after PH.</title>
        <authorList>
            <person name="Xu C.S."/>
            <person name="Li W.Q."/>
            <person name="Li Y.C."/>
            <person name="Han H.P."/>
            <person name="Wang G.P."/>
            <person name="Chai L.Q."/>
            <person name="Yuan J.Y."/>
            <person name="Yang K.J."/>
            <person name="Yan H.M."/>
            <person name="Chang C.F."/>
            <person name="Zhao L.F."/>
            <person name="Ma H."/>
            <person name="Wang L."/>
            <person name="Wang S.F."/>
            <person name="Shi J.B."/>
            <person name="Rahman S."/>
            <person name="Wang Q.N."/>
            <person name="Zhang J.B."/>
        </authorList>
    </citation>
    <scope>NUCLEOTIDE SEQUENCE</scope>
    <source>
        <strain evidence="13">Sprague-Dawley</strain>
    </source>
</reference>
<proteinExistence type="evidence at transcript level"/>
<keyword evidence="4" id="KW-0479">Metal-binding</keyword>
<dbReference type="PANTHER" id="PTHR41694:SF3">
    <property type="entry name" value="RNA-DIRECTED DNA POLYMERASE-RELATED"/>
    <property type="match status" value="1"/>
</dbReference>
<evidence type="ECO:0000256" key="7">
    <source>
        <dbReference type="ARBA" id="ARBA00022908"/>
    </source>
</evidence>
<dbReference type="GO" id="GO:0003677">
    <property type="term" value="F:DNA binding"/>
    <property type="evidence" value="ECO:0007669"/>
    <property type="project" value="UniProtKB-KW"/>
</dbReference>
<organism evidence="13">
    <name type="scientific">Rattus norvegicus</name>
    <name type="common">Rat</name>
    <dbReference type="NCBI Taxonomy" id="10116"/>
    <lineage>
        <taxon>Eukaryota</taxon>
        <taxon>Metazoa</taxon>
        <taxon>Chordata</taxon>
        <taxon>Craniata</taxon>
        <taxon>Vertebrata</taxon>
        <taxon>Euteleostomi</taxon>
        <taxon>Mammalia</taxon>
        <taxon>Eutheria</taxon>
        <taxon>Euarchontoglires</taxon>
        <taxon>Glires</taxon>
        <taxon>Rodentia</taxon>
        <taxon>Myomorpha</taxon>
        <taxon>Muroidea</taxon>
        <taxon>Muridae</taxon>
        <taxon>Murinae</taxon>
        <taxon>Rattus</taxon>
    </lineage>
</organism>
<dbReference type="PROSITE" id="PS51027">
    <property type="entry name" value="INTEGRASE_DBD"/>
    <property type="match status" value="1"/>
</dbReference>
<feature type="domain" description="Integrase-type" evidence="12">
    <location>
        <begin position="311"/>
        <end position="360"/>
    </location>
</feature>
<dbReference type="AlphaFoldDB" id="Q7TQ73"/>
<sequence length="380" mass="42690">MPVGQHLGGKHGKSMQIQDLRLNRNNKRFENFTVKDVVTHFSAFVLFTGLYPSFLNYSTWELQKVGNCKRFLDMQPPNADSESSAKGLRNFWQLSATVCHMTSLRPLSWTDSMQLTLHMLFTTRRGFDFQYPNGGPQTSATSSGESDSLFGIPGHQHKEISCLKLPPELDKLSTPRLLRCDGHHHKWGAKRSLLQVALLKHFVVTRKETNEARDKWCRNPVTNIAGAEGTLQCDEEDSELREGKLKGQGIVERVHRTLKELIQKQKEGIASGQTPKEQLSLALFTLNFLVLDVHGRSAADRHAATTPITNAEVKWKDVLTDEWHGPDPVISRSRGAVCVFPQNQENPIWVPEHLTRKLPSALPEDETTNPTITTGNGNMG</sequence>
<evidence type="ECO:0000256" key="8">
    <source>
        <dbReference type="ARBA" id="ARBA00022918"/>
    </source>
</evidence>
<dbReference type="InterPro" id="IPR001037">
    <property type="entry name" value="Integrase_C_retrovir"/>
</dbReference>
<dbReference type="InterPro" id="IPR036397">
    <property type="entry name" value="RNaseH_sf"/>
</dbReference>
<dbReference type="GO" id="GO:0015074">
    <property type="term" value="P:DNA integration"/>
    <property type="evidence" value="ECO:0007669"/>
    <property type="project" value="UniProtKB-KW"/>
</dbReference>
<evidence type="ECO:0000256" key="11">
    <source>
        <dbReference type="SAM" id="MobiDB-lite"/>
    </source>
</evidence>
<dbReference type="PANTHER" id="PTHR41694">
    <property type="entry name" value="ENDOGENOUS RETROVIRUS GROUP K MEMBER POL PROTEIN"/>
    <property type="match status" value="1"/>
</dbReference>
<accession>Q7TQ73</accession>
<evidence type="ECO:0000259" key="12">
    <source>
        <dbReference type="PROSITE" id="PS51027"/>
    </source>
</evidence>
<dbReference type="InterPro" id="IPR036862">
    <property type="entry name" value="Integrase_C_dom_sf_retrovir"/>
</dbReference>
<dbReference type="Gene3D" id="2.30.30.10">
    <property type="entry name" value="Integrase, C-terminal domain superfamily, retroviral"/>
    <property type="match status" value="1"/>
</dbReference>
<dbReference type="SMR" id="Q7TQ73"/>
<dbReference type="HOGENOM" id="CLU_727542_0_0_1"/>
<keyword evidence="6" id="KW-0378">Hydrolase</keyword>
<feature type="DNA-binding region" description="Integrase-type" evidence="10">
    <location>
        <begin position="311"/>
        <end position="360"/>
    </location>
</feature>